<keyword evidence="6" id="KW-0067">ATP-binding</keyword>
<evidence type="ECO:0000256" key="8">
    <source>
        <dbReference type="ARBA" id="ARBA00023136"/>
    </source>
</evidence>
<dbReference type="SUPFAM" id="SSF140931">
    <property type="entry name" value="Fic-like"/>
    <property type="match status" value="1"/>
</dbReference>
<dbReference type="InterPro" id="IPR040198">
    <property type="entry name" value="Fido_containing"/>
</dbReference>
<keyword evidence="5" id="KW-0802">TPR repeat</keyword>
<keyword evidence="7" id="KW-1133">Transmembrane helix</keyword>
<evidence type="ECO:0000313" key="10">
    <source>
        <dbReference type="EMBL" id="GAF83022.1"/>
    </source>
</evidence>
<name>X0T4E8_9ZZZZ</name>
<dbReference type="EMBL" id="BARS01000820">
    <property type="protein sequence ID" value="GAF83022.1"/>
    <property type="molecule type" value="Genomic_DNA"/>
</dbReference>
<comment type="subcellular location">
    <subcellularLocation>
        <location evidence="1">Membrane</location>
        <topology evidence="1">Single-pass membrane protein</topology>
    </subcellularLocation>
</comment>
<dbReference type="AlphaFoldDB" id="X0T4E8"/>
<evidence type="ECO:0000256" key="1">
    <source>
        <dbReference type="ARBA" id="ARBA00004167"/>
    </source>
</evidence>
<dbReference type="Pfam" id="PF02661">
    <property type="entry name" value="Fic"/>
    <property type="match status" value="1"/>
</dbReference>
<evidence type="ECO:0000256" key="6">
    <source>
        <dbReference type="ARBA" id="ARBA00022840"/>
    </source>
</evidence>
<dbReference type="PROSITE" id="PS51459">
    <property type="entry name" value="FIDO"/>
    <property type="match status" value="1"/>
</dbReference>
<feature type="domain" description="Fido" evidence="9">
    <location>
        <begin position="162"/>
        <end position="301"/>
    </location>
</feature>
<reference evidence="10" key="1">
    <citation type="journal article" date="2014" name="Front. Microbiol.">
        <title>High frequency of phylogenetically diverse reductive dehalogenase-homologous genes in deep subseafloor sedimentary metagenomes.</title>
        <authorList>
            <person name="Kawai M."/>
            <person name="Futagami T."/>
            <person name="Toyoda A."/>
            <person name="Takaki Y."/>
            <person name="Nishi S."/>
            <person name="Hori S."/>
            <person name="Arai W."/>
            <person name="Tsubouchi T."/>
            <person name="Morono Y."/>
            <person name="Uchiyama I."/>
            <person name="Ito T."/>
            <person name="Fujiyama A."/>
            <person name="Inagaki F."/>
            <person name="Takami H."/>
        </authorList>
    </citation>
    <scope>NUCLEOTIDE SEQUENCE</scope>
    <source>
        <strain evidence="10">Expedition CK06-06</strain>
    </source>
</reference>
<dbReference type="GO" id="GO:0005524">
    <property type="term" value="F:ATP binding"/>
    <property type="evidence" value="ECO:0007669"/>
    <property type="project" value="UniProtKB-KW"/>
</dbReference>
<keyword evidence="8" id="KW-0472">Membrane</keyword>
<keyword evidence="2" id="KW-0812">Transmembrane</keyword>
<comment type="caution">
    <text evidence="10">The sequence shown here is derived from an EMBL/GenBank/DDBJ whole genome shotgun (WGS) entry which is preliminary data.</text>
</comment>
<dbReference type="PANTHER" id="PTHR13504">
    <property type="entry name" value="FIDO DOMAIN-CONTAINING PROTEIN DDB_G0283145"/>
    <property type="match status" value="1"/>
</dbReference>
<protein>
    <recommendedName>
        <fullName evidence="9">Fido domain-containing protein</fullName>
    </recommendedName>
</protein>
<keyword evidence="4" id="KW-0547">Nucleotide-binding</keyword>
<keyword evidence="3" id="KW-0677">Repeat</keyword>
<dbReference type="GO" id="GO:0016020">
    <property type="term" value="C:membrane"/>
    <property type="evidence" value="ECO:0007669"/>
    <property type="project" value="UniProtKB-SubCell"/>
</dbReference>
<organism evidence="10">
    <name type="scientific">marine sediment metagenome</name>
    <dbReference type="NCBI Taxonomy" id="412755"/>
    <lineage>
        <taxon>unclassified sequences</taxon>
        <taxon>metagenomes</taxon>
        <taxon>ecological metagenomes</taxon>
    </lineage>
</organism>
<evidence type="ECO:0000256" key="2">
    <source>
        <dbReference type="ARBA" id="ARBA00022692"/>
    </source>
</evidence>
<dbReference type="PANTHER" id="PTHR13504:SF34">
    <property type="entry name" value="PROTEIN ADENYLYLTRANSFERASE FICD"/>
    <property type="match status" value="1"/>
</dbReference>
<gene>
    <name evidence="10" type="ORF">S01H1_01809</name>
</gene>
<dbReference type="InterPro" id="IPR036597">
    <property type="entry name" value="Fido-like_dom_sf"/>
</dbReference>
<evidence type="ECO:0000256" key="3">
    <source>
        <dbReference type="ARBA" id="ARBA00022737"/>
    </source>
</evidence>
<dbReference type="InterPro" id="IPR003812">
    <property type="entry name" value="Fido"/>
</dbReference>
<proteinExistence type="predicted"/>
<dbReference type="Gene3D" id="1.10.3290.10">
    <property type="entry name" value="Fido-like domain"/>
    <property type="match status" value="1"/>
</dbReference>
<evidence type="ECO:0000256" key="4">
    <source>
        <dbReference type="ARBA" id="ARBA00022741"/>
    </source>
</evidence>
<accession>X0T4E8</accession>
<evidence type="ECO:0000259" key="9">
    <source>
        <dbReference type="PROSITE" id="PS51459"/>
    </source>
</evidence>
<sequence length="317" mass="37619">MSYVEVKKVKDTEYISFVKKFSFMGQNFRIKEHIGKNISTVNVKEYLKNNFDRITRKEFDIRKGFLDNLELVYNKDLLNYIELKSIGVNNLFEIKDIKDVILVEFAKEFIFNSNNIEGSKIPAEEVKKIIETGDSRYENRNEIKEVYNSIDAFKYLQTGFKFNISSIKRLYYILTNNLTMSDGNKYPRGFKKVENIVNNQPTVPPEQVEKALSALLQYHKENKRTMYPIQLAFDFHLRYEHIHPFLDANGRTGRLIMNKILMDHGYFPMIVYTTNVQGYFNAISKGLKRETKKSYYQFMLQQAKKTYDDYFSMMKNY</sequence>
<evidence type="ECO:0000256" key="7">
    <source>
        <dbReference type="ARBA" id="ARBA00022989"/>
    </source>
</evidence>
<evidence type="ECO:0000256" key="5">
    <source>
        <dbReference type="ARBA" id="ARBA00022803"/>
    </source>
</evidence>